<reference evidence="1 2" key="1">
    <citation type="submission" date="2020-05" db="EMBL/GenBank/DDBJ databases">
        <title>Complete genome sequence of of a novel Thermoleptolyngbya strain isolated from hot springs of Ganzi, Sichuan China.</title>
        <authorList>
            <person name="Tang J."/>
            <person name="Daroch M."/>
            <person name="Li L."/>
            <person name="Waleron K."/>
            <person name="Waleron M."/>
            <person name="Waleron M."/>
        </authorList>
    </citation>
    <scope>NUCLEOTIDE SEQUENCE [LARGE SCALE GENOMIC DNA]</scope>
    <source>
        <strain evidence="1 2">PKUAC-SCTA183</strain>
    </source>
</reference>
<organism evidence="1 2">
    <name type="scientific">Thermoleptolyngbya sichuanensis A183</name>
    <dbReference type="NCBI Taxonomy" id="2737172"/>
    <lineage>
        <taxon>Bacteria</taxon>
        <taxon>Bacillati</taxon>
        <taxon>Cyanobacteriota</taxon>
        <taxon>Cyanophyceae</taxon>
        <taxon>Oculatellales</taxon>
        <taxon>Oculatellaceae</taxon>
        <taxon>Thermoleptolyngbya</taxon>
        <taxon>Thermoleptolyngbya sichuanensis</taxon>
    </lineage>
</organism>
<dbReference type="KEGG" id="theu:HPC62_14845"/>
<name>A0A6M8BJR7_9CYAN</name>
<dbReference type="Proteomes" id="UP000505210">
    <property type="component" value="Chromosome"/>
</dbReference>
<dbReference type="EMBL" id="CP053661">
    <property type="protein sequence ID" value="QKD83303.1"/>
    <property type="molecule type" value="Genomic_DNA"/>
</dbReference>
<evidence type="ECO:0000313" key="2">
    <source>
        <dbReference type="Proteomes" id="UP000505210"/>
    </source>
</evidence>
<keyword evidence="2" id="KW-1185">Reference proteome</keyword>
<accession>A0A6M8BJR7</accession>
<dbReference type="RefSeq" id="WP_172356900.1">
    <property type="nucleotide sequence ID" value="NZ_CP053661.1"/>
</dbReference>
<proteinExistence type="predicted"/>
<dbReference type="Pfam" id="PF14105">
    <property type="entry name" value="DUF4278"/>
    <property type="match status" value="1"/>
</dbReference>
<dbReference type="AlphaFoldDB" id="A0A6M8BJR7"/>
<gene>
    <name evidence="1" type="ORF">HPC62_14845</name>
</gene>
<sequence>MNLSYRGIKYQANVPAVATVSGKVIGKYRGVELHAQVKQEQ</sequence>
<protein>
    <submittedName>
        <fullName evidence="1">DUF4278 domain-containing protein</fullName>
    </submittedName>
</protein>
<dbReference type="InterPro" id="IPR025458">
    <property type="entry name" value="DUF4278"/>
</dbReference>
<evidence type="ECO:0000313" key="1">
    <source>
        <dbReference type="EMBL" id="QKD83303.1"/>
    </source>
</evidence>